<dbReference type="Gene3D" id="3.40.50.720">
    <property type="entry name" value="NAD(P)-binding Rossmann-like Domain"/>
    <property type="match status" value="1"/>
</dbReference>
<dbReference type="Proteomes" id="UP000291343">
    <property type="component" value="Unassembled WGS sequence"/>
</dbReference>
<evidence type="ECO:0000259" key="7">
    <source>
        <dbReference type="Pfam" id="PF04321"/>
    </source>
</evidence>
<dbReference type="OrthoDB" id="6235964at2759"/>
<dbReference type="GO" id="GO:0048269">
    <property type="term" value="C:methionine adenosyltransferase complex"/>
    <property type="evidence" value="ECO:0007669"/>
    <property type="project" value="TreeGrafter"/>
</dbReference>
<protein>
    <recommendedName>
        <fullName evidence="3">Methionine adenosyltransferase 2 subunit beta</fullName>
    </recommendedName>
    <alternativeName>
        <fullName evidence="4">Methionine adenosyltransferase II beta</fullName>
    </alternativeName>
</protein>
<evidence type="ECO:0000256" key="3">
    <source>
        <dbReference type="ARBA" id="ARBA00021596"/>
    </source>
</evidence>
<dbReference type="Pfam" id="PF04321">
    <property type="entry name" value="RmlD_sub_bind"/>
    <property type="match status" value="1"/>
</dbReference>
<evidence type="ECO:0000313" key="9">
    <source>
        <dbReference type="Proteomes" id="UP000291343"/>
    </source>
</evidence>
<dbReference type="SUPFAM" id="SSF51735">
    <property type="entry name" value="NAD(P)-binding Rossmann-fold domains"/>
    <property type="match status" value="1"/>
</dbReference>
<organism evidence="8 9">
    <name type="scientific">Laodelphax striatellus</name>
    <name type="common">Small brown planthopper</name>
    <name type="synonym">Delphax striatella</name>
    <dbReference type="NCBI Taxonomy" id="195883"/>
    <lineage>
        <taxon>Eukaryota</taxon>
        <taxon>Metazoa</taxon>
        <taxon>Ecdysozoa</taxon>
        <taxon>Arthropoda</taxon>
        <taxon>Hexapoda</taxon>
        <taxon>Insecta</taxon>
        <taxon>Pterygota</taxon>
        <taxon>Neoptera</taxon>
        <taxon>Paraneoptera</taxon>
        <taxon>Hemiptera</taxon>
        <taxon>Auchenorrhyncha</taxon>
        <taxon>Fulgoroidea</taxon>
        <taxon>Delphacidae</taxon>
        <taxon>Criomorphinae</taxon>
        <taxon>Laodelphax</taxon>
    </lineage>
</organism>
<evidence type="ECO:0000256" key="6">
    <source>
        <dbReference type="ARBA" id="ARBA00046786"/>
    </source>
</evidence>
<comment type="subunit">
    <text evidence="6">Heterotrimer; composed of a catalytic MAT2A homodimer that binds one regulatory MAT2B chain. Heterohexamer; composed of a central, catalytic MAT2A homotetramer flanked on either side by a regulatory MAT2B chain. NADP binding increases the affinity for MAT2A.</text>
</comment>
<dbReference type="InterPro" id="IPR029903">
    <property type="entry name" value="RmlD-like-bd"/>
</dbReference>
<dbReference type="InterPro" id="IPR005913">
    <property type="entry name" value="dTDP_dehydrorham_reduct"/>
</dbReference>
<dbReference type="FunFam" id="3.40.50.720:FF:000357">
    <property type="entry name" value="Methionine adenosyltransferase 2 subunit beta"/>
    <property type="match status" value="1"/>
</dbReference>
<dbReference type="InterPro" id="IPR036291">
    <property type="entry name" value="NAD(P)-bd_dom_sf"/>
</dbReference>
<dbReference type="GO" id="GO:0006556">
    <property type="term" value="P:S-adenosylmethionine biosynthetic process"/>
    <property type="evidence" value="ECO:0007669"/>
    <property type="project" value="UniProtKB-UniPathway"/>
</dbReference>
<evidence type="ECO:0000256" key="5">
    <source>
        <dbReference type="ARBA" id="ARBA00045998"/>
    </source>
</evidence>
<evidence type="ECO:0000313" key="8">
    <source>
        <dbReference type="EMBL" id="RZF41833.1"/>
    </source>
</evidence>
<gene>
    <name evidence="8" type="ORF">LSTR_LSTR005295</name>
</gene>
<evidence type="ECO:0000256" key="1">
    <source>
        <dbReference type="ARBA" id="ARBA00005224"/>
    </source>
</evidence>
<dbReference type="SMR" id="A0A482X7X9"/>
<comment type="pathway">
    <text evidence="1">Amino-acid biosynthesis; S-adenosyl-L-methionine biosynthesis; S-adenosyl-L-methionine from L-methionine: step 1/1.</text>
</comment>
<accession>A0A482X7X9</accession>
<dbReference type="InParanoid" id="A0A482X7X9"/>
<feature type="domain" description="RmlD-like substrate binding" evidence="7">
    <location>
        <begin position="6"/>
        <end position="296"/>
    </location>
</feature>
<evidence type="ECO:0000256" key="2">
    <source>
        <dbReference type="ARBA" id="ARBA00008656"/>
    </source>
</evidence>
<dbReference type="PANTHER" id="PTHR10491:SF4">
    <property type="entry name" value="METHIONINE ADENOSYLTRANSFERASE 2 SUBUNIT BETA"/>
    <property type="match status" value="1"/>
</dbReference>
<dbReference type="PANTHER" id="PTHR10491">
    <property type="entry name" value="DTDP-4-DEHYDRORHAMNOSE REDUCTASE"/>
    <property type="match status" value="1"/>
</dbReference>
<dbReference type="GO" id="GO:0048270">
    <property type="term" value="F:methionine adenosyltransferase regulator activity"/>
    <property type="evidence" value="ECO:0007669"/>
    <property type="project" value="TreeGrafter"/>
</dbReference>
<evidence type="ECO:0000256" key="4">
    <source>
        <dbReference type="ARBA" id="ARBA00029977"/>
    </source>
</evidence>
<name>A0A482X7X9_LAOST</name>
<sequence>MPQNNRLFLTGASGLLGRAIYQRFLENGWQVYGVAWSRAIGGLHKLDITNSRAVQEALSSFKPSLIIHSAAQRFPDLVDKFPNEARELNVEASKFLASEAAKLNVPVLYISTDYVFDGKSPPYSINSNPNPVNLYGKLKLEGEEKILEANPDAIILRVPVLYGPVEKLSESAVTVLLELLLNCAVPKSVSDYERRCPSHVNDIAQICYQLASAISQGQNLKGIFHWCGDEVLTKYQMVVRMSEVFQLPMDHVTADKSVSSSVTRPFDTRLDKSRLVQLGFGQHTPFVPGISQALSQWVGIKKD</sequence>
<comment type="caution">
    <text evidence="8">The sequence shown here is derived from an EMBL/GenBank/DDBJ whole genome shotgun (WGS) entry which is preliminary data.</text>
</comment>
<dbReference type="AlphaFoldDB" id="A0A482X7X9"/>
<dbReference type="CDD" id="cd05254">
    <property type="entry name" value="dTDP_HR_like_SDR_e"/>
    <property type="match status" value="1"/>
</dbReference>
<keyword evidence="9" id="KW-1185">Reference proteome</keyword>
<dbReference type="UniPathway" id="UPA00315">
    <property type="reaction ID" value="UER00080"/>
</dbReference>
<proteinExistence type="inferred from homology"/>
<reference evidence="8 9" key="1">
    <citation type="journal article" date="2017" name="Gigascience">
        <title>Genome sequence of the small brown planthopper, Laodelphax striatellus.</title>
        <authorList>
            <person name="Zhu J."/>
            <person name="Jiang F."/>
            <person name="Wang X."/>
            <person name="Yang P."/>
            <person name="Bao Y."/>
            <person name="Zhao W."/>
            <person name="Wang W."/>
            <person name="Lu H."/>
            <person name="Wang Q."/>
            <person name="Cui N."/>
            <person name="Li J."/>
            <person name="Chen X."/>
            <person name="Luo L."/>
            <person name="Yu J."/>
            <person name="Kang L."/>
            <person name="Cui F."/>
        </authorList>
    </citation>
    <scope>NUCLEOTIDE SEQUENCE [LARGE SCALE GENOMIC DNA]</scope>
    <source>
        <strain evidence="8">Lst14</strain>
    </source>
</reference>
<comment type="similarity">
    <text evidence="2">Belongs to the dTDP-4-dehydrorhamnose reductase family. MAT2B subfamily.</text>
</comment>
<comment type="function">
    <text evidence="5">Regulatory subunit of S-adenosylmethionine synthetase 2, an enzyme that catalyzes the formation of S-adenosylmethionine from methionine and ATP. Regulates MAT2A catalytic activity by changing its kinetic properties, increasing its affinity for L-methionine. Can bind NADP (in vitro).</text>
</comment>
<dbReference type="STRING" id="195883.A0A482X7X9"/>
<dbReference type="EMBL" id="QKKF02016138">
    <property type="protein sequence ID" value="RZF41833.1"/>
    <property type="molecule type" value="Genomic_DNA"/>
</dbReference>